<dbReference type="Proteomes" id="UP000531581">
    <property type="component" value="Unassembled WGS sequence"/>
</dbReference>
<feature type="transmembrane region" description="Helical" evidence="6">
    <location>
        <begin position="462"/>
        <end position="483"/>
    </location>
</feature>
<evidence type="ECO:0000313" key="7">
    <source>
        <dbReference type="EMBL" id="NNG55748.1"/>
    </source>
</evidence>
<feature type="transmembrane region" description="Helical" evidence="6">
    <location>
        <begin position="379"/>
        <end position="396"/>
    </location>
</feature>
<feature type="transmembrane region" description="Helical" evidence="6">
    <location>
        <begin position="98"/>
        <end position="126"/>
    </location>
</feature>
<feature type="transmembrane region" description="Helical" evidence="6">
    <location>
        <begin position="350"/>
        <end position="372"/>
    </location>
</feature>
<keyword evidence="10" id="KW-1185">Reference proteome</keyword>
<evidence type="ECO:0000256" key="6">
    <source>
        <dbReference type="SAM" id="Phobius"/>
    </source>
</evidence>
<dbReference type="PANTHER" id="PTHR30250:SF11">
    <property type="entry name" value="O-ANTIGEN TRANSPORTER-RELATED"/>
    <property type="match status" value="1"/>
</dbReference>
<feature type="transmembrane region" description="Helical" evidence="6">
    <location>
        <begin position="26"/>
        <end position="50"/>
    </location>
</feature>
<evidence type="ECO:0000256" key="3">
    <source>
        <dbReference type="ARBA" id="ARBA00022692"/>
    </source>
</evidence>
<evidence type="ECO:0000256" key="5">
    <source>
        <dbReference type="ARBA" id="ARBA00023136"/>
    </source>
</evidence>
<dbReference type="InterPro" id="IPR050833">
    <property type="entry name" value="Poly_Biosynth_Transport"/>
</dbReference>
<feature type="transmembrane region" description="Helical" evidence="6">
    <location>
        <begin position="192"/>
        <end position="214"/>
    </location>
</feature>
<comment type="caution">
    <text evidence="8">The sequence shown here is derived from an EMBL/GenBank/DDBJ whole genome shotgun (WGS) entry which is preliminary data.</text>
</comment>
<dbReference type="InterPro" id="IPR002797">
    <property type="entry name" value="Polysacc_synth"/>
</dbReference>
<feature type="transmembrane region" description="Helical" evidence="6">
    <location>
        <begin position="163"/>
        <end position="186"/>
    </location>
</feature>
<evidence type="ECO:0000313" key="8">
    <source>
        <dbReference type="EMBL" id="NVP33518.1"/>
    </source>
</evidence>
<protein>
    <submittedName>
        <fullName evidence="8">Oligosaccharide flippase family protein</fullName>
    </submittedName>
</protein>
<keyword evidence="5 6" id="KW-0472">Membrane</keyword>
<evidence type="ECO:0000313" key="10">
    <source>
        <dbReference type="Proteomes" id="UP000557656"/>
    </source>
</evidence>
<dbReference type="GO" id="GO:0005886">
    <property type="term" value="C:plasma membrane"/>
    <property type="evidence" value="ECO:0007669"/>
    <property type="project" value="UniProtKB-SubCell"/>
</dbReference>
<gene>
    <name evidence="7" type="ORF">HKX05_20695</name>
    <name evidence="8" type="ORF">HLV41_21015</name>
</gene>
<feature type="transmembrane region" description="Helical" evidence="6">
    <location>
        <begin position="132"/>
        <end position="151"/>
    </location>
</feature>
<dbReference type="RefSeq" id="WP_126002536.1">
    <property type="nucleotide sequence ID" value="NZ_JABEOV010000042.1"/>
</dbReference>
<dbReference type="Pfam" id="PF01943">
    <property type="entry name" value="Polysacc_synt"/>
    <property type="match status" value="1"/>
</dbReference>
<proteinExistence type="predicted"/>
<keyword evidence="2" id="KW-1003">Cell membrane</keyword>
<comment type="subcellular location">
    <subcellularLocation>
        <location evidence="1">Cell membrane</location>
        <topology evidence="1">Multi-pass membrane protein</topology>
    </subcellularLocation>
</comment>
<evidence type="ECO:0000256" key="4">
    <source>
        <dbReference type="ARBA" id="ARBA00022989"/>
    </source>
</evidence>
<keyword evidence="3 6" id="KW-0812">Transmembrane</keyword>
<evidence type="ECO:0000256" key="2">
    <source>
        <dbReference type="ARBA" id="ARBA00022475"/>
    </source>
</evidence>
<organism evidence="8 9">
    <name type="scientific">Sphingomonas sanguinis</name>
    <dbReference type="NCBI Taxonomy" id="33051"/>
    <lineage>
        <taxon>Bacteria</taxon>
        <taxon>Pseudomonadati</taxon>
        <taxon>Pseudomonadota</taxon>
        <taxon>Alphaproteobacteria</taxon>
        <taxon>Sphingomonadales</taxon>
        <taxon>Sphingomonadaceae</taxon>
        <taxon>Sphingomonas</taxon>
    </lineage>
</organism>
<dbReference type="PANTHER" id="PTHR30250">
    <property type="entry name" value="PST FAMILY PREDICTED COLANIC ACID TRANSPORTER"/>
    <property type="match status" value="1"/>
</dbReference>
<accession>A0A7Y7QZJ7</accession>
<sequence>MTVDGSPPKAPDAQSSDGNRRLQRGALAVGGGFAIKFGARISFLLVAAVLYGATLYGAYSVALAVVEVSITIGGAGMKTMLFQILENAEHSTSPGDRLLETGLIVVGASALVTVLIVSCILLLPGLGLVGRTLLWMAPIITGQALLDLLLAATRWQGLVRYEVLCRSIIEPYVAVLVSVVAFWFGAPQFGLVIGYAAGTLAAIVFALSAVLRSFDMRGVTIRPSDFRQLFSTIRHNGWVTATDCVTALAERVDLYIVGLMLGDAPAGIYGVARQVCTPLRQVRQSFDALLTPIVARELRLSGLGPARHTIAGVSRKILDLQLPTFLLIAGMGAAILRLLGGYYPAAYAPMLILCLAEILQAGFGIADLLFAYRAPGQGLVITVAGAVIGIVASFLLARFGMVGIASGLLLGYIARALIRRRMIHLHFAVYSPLRPLIPTAIAFAAGGAVVLIAVQISNLTALVPAIFVTAAAGTIFFTTRKFVQRVFHLQMA</sequence>
<feature type="transmembrane region" description="Helical" evidence="6">
    <location>
        <begin position="439"/>
        <end position="456"/>
    </location>
</feature>
<name>A0A7Y7QZJ7_9SPHN</name>
<dbReference type="AlphaFoldDB" id="A0A7Y7QZJ7"/>
<dbReference type="EMBL" id="JABYQV010000051">
    <property type="protein sequence ID" value="NVP33518.1"/>
    <property type="molecule type" value="Genomic_DNA"/>
</dbReference>
<dbReference type="EMBL" id="JABEOV010000042">
    <property type="protein sequence ID" value="NNG55748.1"/>
    <property type="molecule type" value="Genomic_DNA"/>
</dbReference>
<feature type="transmembrane region" description="Helical" evidence="6">
    <location>
        <begin position="402"/>
        <end position="418"/>
    </location>
</feature>
<reference evidence="9 10" key="1">
    <citation type="submission" date="2020-05" db="EMBL/GenBank/DDBJ databases">
        <title>Draft Genome Sequences of Sphingomonas sp. Isolated from the International Space Station.</title>
        <authorList>
            <person name="Bijlani S."/>
            <person name="Singh N.K."/>
            <person name="Mason C.E."/>
            <person name="Wang C.C."/>
            <person name="Venkateswaran K."/>
        </authorList>
    </citation>
    <scope>NUCLEOTIDE SEQUENCE [LARGE SCALE GENOMIC DNA]</scope>
    <source>
        <strain evidence="7 10">IIF7SW-B5</strain>
        <strain evidence="8">ISS-IIF7SWP</strain>
    </source>
</reference>
<dbReference type="Proteomes" id="UP000557656">
    <property type="component" value="Unassembled WGS sequence"/>
</dbReference>
<feature type="transmembrane region" description="Helical" evidence="6">
    <location>
        <begin position="325"/>
        <end position="344"/>
    </location>
</feature>
<keyword evidence="4 6" id="KW-1133">Transmembrane helix</keyword>
<evidence type="ECO:0000313" key="9">
    <source>
        <dbReference type="Proteomes" id="UP000531581"/>
    </source>
</evidence>
<feature type="transmembrane region" description="Helical" evidence="6">
    <location>
        <begin position="56"/>
        <end position="77"/>
    </location>
</feature>
<evidence type="ECO:0000256" key="1">
    <source>
        <dbReference type="ARBA" id="ARBA00004651"/>
    </source>
</evidence>